<dbReference type="GO" id="GO:1904680">
    <property type="term" value="F:peptide transmembrane transporter activity"/>
    <property type="evidence" value="ECO:0007669"/>
    <property type="project" value="TreeGrafter"/>
</dbReference>
<comment type="caution">
    <text evidence="4">The sequence shown here is derived from an EMBL/GenBank/DDBJ whole genome shotgun (WGS) entry which is preliminary data.</text>
</comment>
<sequence length="540" mass="58017">MRRRTALTLGAAGAAALMSGCIPLQPLEDPPPRPDRTDATPGGRPFREGGHLVMALSSEPDKLDPTTSSSLYTRYVMQTMCEKLYDISAEGEIVPMLAAALPEISADGLTVEIALREGVTFSDATPFDAEAVRITLERHLTLEGSARVGELGPITAVEAVEPLRVRVTFESPFAPFTAALADRAGMIMSPTALEERGEDFGNHPVGVGAFRFVRRVPQTSIEVEADPLYYDAENVHLDRITYRIMSDANIRAANIQSGDVHVADTISPQDIETLEAAARVRTLQVGSLGYQGLTINMGHVPEGQEPPTTPLATDARVRRALSLAVDREALVNTVFNGWYTAAGSPISPDSPFATEASSSLPAHDPQAARALLEEAGAPIPYPVRVTVTNTQDSLRYAQALQAQVKDSGFALEILPMEYTAVLDAQDRGDFEAVLLGWSGRVDPHGNMYSFWSTGGGNNYPGLSDPEIDALLVEAAQATDPAARAEIYGEAVARMQEIDAFVYLYRQRSLTAHREDVAGLSVYADGVVHLSHAGFLDGDDS</sequence>
<dbReference type="InterPro" id="IPR000914">
    <property type="entry name" value="SBP_5_dom"/>
</dbReference>
<accession>Z9JX69</accession>
<dbReference type="PANTHER" id="PTHR30290:SF38">
    <property type="entry name" value="D,D-DIPEPTIDE-BINDING PERIPLASMIC PROTEIN DDPA-RELATED"/>
    <property type="match status" value="1"/>
</dbReference>
<dbReference type="InterPro" id="IPR030678">
    <property type="entry name" value="Peptide/Ni-bd"/>
</dbReference>
<evidence type="ECO:0000256" key="1">
    <source>
        <dbReference type="ARBA" id="ARBA00022729"/>
    </source>
</evidence>
<dbReference type="Pfam" id="PF00496">
    <property type="entry name" value="SBP_bac_5"/>
    <property type="match status" value="1"/>
</dbReference>
<proteinExistence type="predicted"/>
<gene>
    <name evidence="4" type="ORF">BF93_12435</name>
</gene>
<dbReference type="SUPFAM" id="SSF53850">
    <property type="entry name" value="Periplasmic binding protein-like II"/>
    <property type="match status" value="1"/>
</dbReference>
<dbReference type="EMBL" id="JDYK01000003">
    <property type="protein sequence ID" value="EWS82396.1"/>
    <property type="molecule type" value="Genomic_DNA"/>
</dbReference>
<feature type="domain" description="Solute-binding protein family 5" evidence="3">
    <location>
        <begin position="92"/>
        <end position="457"/>
    </location>
</feature>
<dbReference type="GO" id="GO:0015833">
    <property type="term" value="P:peptide transport"/>
    <property type="evidence" value="ECO:0007669"/>
    <property type="project" value="TreeGrafter"/>
</dbReference>
<dbReference type="InterPro" id="IPR039424">
    <property type="entry name" value="SBP_5"/>
</dbReference>
<dbReference type="eggNOG" id="COG0747">
    <property type="taxonomic scope" value="Bacteria"/>
</dbReference>
<keyword evidence="1" id="KW-0732">Signal</keyword>
<reference evidence="4 5" key="1">
    <citation type="submission" date="2014-02" db="EMBL/GenBank/DDBJ databases">
        <title>Genome sequence of Brachybacterium phenoliresistens strain W13A50.</title>
        <authorList>
            <person name="Wang X."/>
        </authorList>
    </citation>
    <scope>NUCLEOTIDE SEQUENCE [LARGE SCALE GENOMIC DNA]</scope>
    <source>
        <strain evidence="4 5">W13A50</strain>
    </source>
</reference>
<dbReference type="STRING" id="396014.BF93_12435"/>
<feature type="region of interest" description="Disordered" evidence="2">
    <location>
        <begin position="23"/>
        <end position="48"/>
    </location>
</feature>
<evidence type="ECO:0000256" key="2">
    <source>
        <dbReference type="SAM" id="MobiDB-lite"/>
    </source>
</evidence>
<dbReference type="PANTHER" id="PTHR30290">
    <property type="entry name" value="PERIPLASMIC BINDING COMPONENT OF ABC TRANSPORTER"/>
    <property type="match status" value="1"/>
</dbReference>
<dbReference type="GO" id="GO:0042597">
    <property type="term" value="C:periplasmic space"/>
    <property type="evidence" value="ECO:0007669"/>
    <property type="project" value="UniProtKB-ARBA"/>
</dbReference>
<dbReference type="Gene3D" id="3.10.105.10">
    <property type="entry name" value="Dipeptide-binding Protein, Domain 3"/>
    <property type="match status" value="1"/>
</dbReference>
<dbReference type="RefSeq" id="WP_038370949.1">
    <property type="nucleotide sequence ID" value="NZ_BAAAOW010000011.1"/>
</dbReference>
<keyword evidence="5" id="KW-1185">Reference proteome</keyword>
<protein>
    <submittedName>
        <fullName evidence="4">ABC transporter substrate-binding protein</fullName>
    </submittedName>
</protein>
<evidence type="ECO:0000313" key="4">
    <source>
        <dbReference type="EMBL" id="EWS82396.1"/>
    </source>
</evidence>
<evidence type="ECO:0000259" key="3">
    <source>
        <dbReference type="Pfam" id="PF00496"/>
    </source>
</evidence>
<dbReference type="PIRSF" id="PIRSF002741">
    <property type="entry name" value="MppA"/>
    <property type="match status" value="1"/>
</dbReference>
<dbReference type="Gene3D" id="3.90.76.10">
    <property type="entry name" value="Dipeptide-binding Protein, Domain 1"/>
    <property type="match status" value="1"/>
</dbReference>
<name>Z9JX69_9MICO</name>
<dbReference type="HOGENOM" id="CLU_017028_7_3_11"/>
<dbReference type="Proteomes" id="UP000023067">
    <property type="component" value="Unassembled WGS sequence"/>
</dbReference>
<dbReference type="AlphaFoldDB" id="Z9JX69"/>
<dbReference type="GO" id="GO:0043190">
    <property type="term" value="C:ATP-binding cassette (ABC) transporter complex"/>
    <property type="evidence" value="ECO:0007669"/>
    <property type="project" value="InterPro"/>
</dbReference>
<organism evidence="4 5">
    <name type="scientific">Brachybacterium phenoliresistens</name>
    <dbReference type="NCBI Taxonomy" id="396014"/>
    <lineage>
        <taxon>Bacteria</taxon>
        <taxon>Bacillati</taxon>
        <taxon>Actinomycetota</taxon>
        <taxon>Actinomycetes</taxon>
        <taxon>Micrococcales</taxon>
        <taxon>Dermabacteraceae</taxon>
        <taxon>Brachybacterium</taxon>
    </lineage>
</organism>
<evidence type="ECO:0000313" key="5">
    <source>
        <dbReference type="Proteomes" id="UP000023067"/>
    </source>
</evidence>
<dbReference type="PROSITE" id="PS51257">
    <property type="entry name" value="PROKAR_LIPOPROTEIN"/>
    <property type="match status" value="1"/>
</dbReference>
<dbReference type="PATRIC" id="fig|396014.3.peg.995"/>
<dbReference type="Gene3D" id="3.40.190.10">
    <property type="entry name" value="Periplasmic binding protein-like II"/>
    <property type="match status" value="1"/>
</dbReference>